<sequence>MHDAYRKHAAAMEPILHHVLDPDKRQQLATLVEDYYDQNIATMTPRNLIVPYALPCLERTIARLQSTVDSERMVELGTIILTETVKPVTIDTTTTPESCMNLFAGNAIRLEYLGIIFAIACWASLTEIGHGKKQQEFISHLLRCSSACLHITRRLAPMNDMYMWLNHHHYILIATEQGHSCEETWSCLGDVLADITKFGMYKNSYTTLNTPFFLT</sequence>
<dbReference type="Proteomes" id="UP000039046">
    <property type="component" value="Unassembled WGS sequence"/>
</dbReference>
<keyword evidence="2" id="KW-1185">Reference proteome</keyword>
<accession>A0A0A1TQK3</accession>
<dbReference type="EMBL" id="CDHN01000005">
    <property type="protein sequence ID" value="CEJ93317.1"/>
    <property type="molecule type" value="Genomic_DNA"/>
</dbReference>
<dbReference type="OrthoDB" id="4898680at2759"/>
<reference evidence="1 2" key="1">
    <citation type="journal article" date="2015" name="Genome Announc.">
        <title>Draft Genome Sequence and Gene Annotation of the Entomopathogenic Fungus Verticillium hemipterigenum.</title>
        <authorList>
            <person name="Horn F."/>
            <person name="Habel A."/>
            <person name="Scharf D.H."/>
            <person name="Dworschak J."/>
            <person name="Brakhage A.A."/>
            <person name="Guthke R."/>
            <person name="Hertweck C."/>
            <person name="Linde J."/>
        </authorList>
    </citation>
    <scope>NUCLEOTIDE SEQUENCE [LARGE SCALE GENOMIC DNA]</scope>
</reference>
<dbReference type="STRING" id="1531966.A0A0A1TQK3"/>
<protein>
    <submittedName>
        <fullName evidence="1">Uncharacterized protein</fullName>
    </submittedName>
</protein>
<dbReference type="AlphaFoldDB" id="A0A0A1TQK3"/>
<proteinExistence type="predicted"/>
<organism evidence="1 2">
    <name type="scientific">[Torrubiella] hemipterigena</name>
    <dbReference type="NCBI Taxonomy" id="1531966"/>
    <lineage>
        <taxon>Eukaryota</taxon>
        <taxon>Fungi</taxon>
        <taxon>Dikarya</taxon>
        <taxon>Ascomycota</taxon>
        <taxon>Pezizomycotina</taxon>
        <taxon>Sordariomycetes</taxon>
        <taxon>Hypocreomycetidae</taxon>
        <taxon>Hypocreales</taxon>
        <taxon>Clavicipitaceae</taxon>
        <taxon>Clavicipitaceae incertae sedis</taxon>
        <taxon>'Torrubiella' clade</taxon>
    </lineage>
</organism>
<gene>
    <name evidence="1" type="ORF">VHEMI08911</name>
</gene>
<dbReference type="HOGENOM" id="CLU_1284078_0_0_1"/>
<evidence type="ECO:0000313" key="2">
    <source>
        <dbReference type="Proteomes" id="UP000039046"/>
    </source>
</evidence>
<evidence type="ECO:0000313" key="1">
    <source>
        <dbReference type="EMBL" id="CEJ93317.1"/>
    </source>
</evidence>
<name>A0A0A1TQK3_9HYPO</name>